<gene>
    <name evidence="2" type="ORF">Ciccas_013528</name>
</gene>
<keyword evidence="1" id="KW-0812">Transmembrane</keyword>
<feature type="transmembrane region" description="Helical" evidence="1">
    <location>
        <begin position="92"/>
        <end position="111"/>
    </location>
</feature>
<keyword evidence="3" id="KW-1185">Reference proteome</keyword>
<dbReference type="EMBL" id="JBJKFK010006161">
    <property type="protein sequence ID" value="KAL3307947.1"/>
    <property type="molecule type" value="Genomic_DNA"/>
</dbReference>
<dbReference type="Proteomes" id="UP001626550">
    <property type="component" value="Unassembled WGS sequence"/>
</dbReference>
<name>A0ABD2PMN9_9PLAT</name>
<keyword evidence="1" id="KW-1133">Transmembrane helix</keyword>
<feature type="transmembrane region" description="Helical" evidence="1">
    <location>
        <begin position="58"/>
        <end position="80"/>
    </location>
</feature>
<protein>
    <recommendedName>
        <fullName evidence="4">Solute carrier family 40 protein</fullName>
    </recommendedName>
</protein>
<feature type="transmembrane region" description="Helical" evidence="1">
    <location>
        <begin position="123"/>
        <end position="141"/>
    </location>
</feature>
<organism evidence="2 3">
    <name type="scientific">Cichlidogyrus casuarinus</name>
    <dbReference type="NCBI Taxonomy" id="1844966"/>
    <lineage>
        <taxon>Eukaryota</taxon>
        <taxon>Metazoa</taxon>
        <taxon>Spiralia</taxon>
        <taxon>Lophotrochozoa</taxon>
        <taxon>Platyhelminthes</taxon>
        <taxon>Monogenea</taxon>
        <taxon>Monopisthocotylea</taxon>
        <taxon>Dactylogyridea</taxon>
        <taxon>Ancyrocephalidae</taxon>
        <taxon>Cichlidogyrus</taxon>
    </lineage>
</organism>
<evidence type="ECO:0008006" key="4">
    <source>
        <dbReference type="Google" id="ProtNLM"/>
    </source>
</evidence>
<proteinExistence type="predicted"/>
<dbReference type="AlphaFoldDB" id="A0ABD2PMN9"/>
<reference evidence="2 3" key="1">
    <citation type="submission" date="2024-11" db="EMBL/GenBank/DDBJ databases">
        <title>Adaptive evolution of stress response genes in parasites aligns with host niche diversity.</title>
        <authorList>
            <person name="Hahn C."/>
            <person name="Resl P."/>
        </authorList>
    </citation>
    <scope>NUCLEOTIDE SEQUENCE [LARGE SCALE GENOMIC DNA]</scope>
    <source>
        <strain evidence="2">EGGRZ-B1_66</strain>
        <tissue evidence="2">Body</tissue>
    </source>
</reference>
<evidence type="ECO:0000313" key="3">
    <source>
        <dbReference type="Proteomes" id="UP001626550"/>
    </source>
</evidence>
<accession>A0ABD2PMN9</accession>
<keyword evidence="1" id="KW-0472">Membrane</keyword>
<comment type="caution">
    <text evidence="2">The sequence shown here is derived from an EMBL/GenBank/DDBJ whole genome shotgun (WGS) entry which is preliminary data.</text>
</comment>
<evidence type="ECO:0000313" key="2">
    <source>
        <dbReference type="EMBL" id="KAL3307947.1"/>
    </source>
</evidence>
<evidence type="ECO:0000256" key="1">
    <source>
        <dbReference type="SAM" id="Phobius"/>
    </source>
</evidence>
<sequence length="143" mass="16082">MAMLLTACLYWRLYANPMAQLRRKFRPVEQEAEQLVTEEQPEQIWYTLVVRNSRLNSLFLFMTVLSRVALALASIESLSWQVRSLLIGLRQAFAAVSVCIGLSNLVGMSSFPSIYQETLKSSFVGSIYLVVAGLNLVGLFTNL</sequence>